<organism evidence="2 3">
    <name type="scientific">Maudiozyma exigua</name>
    <name type="common">Yeast</name>
    <name type="synonym">Kazachstania exigua</name>
    <dbReference type="NCBI Taxonomy" id="34358"/>
    <lineage>
        <taxon>Eukaryota</taxon>
        <taxon>Fungi</taxon>
        <taxon>Dikarya</taxon>
        <taxon>Ascomycota</taxon>
        <taxon>Saccharomycotina</taxon>
        <taxon>Saccharomycetes</taxon>
        <taxon>Saccharomycetales</taxon>
        <taxon>Saccharomycetaceae</taxon>
        <taxon>Maudiozyma</taxon>
    </lineage>
</organism>
<name>A0A9P6WHG0_MAUEX</name>
<dbReference type="Proteomes" id="UP000750334">
    <property type="component" value="Unassembled WGS sequence"/>
</dbReference>
<keyword evidence="1" id="KW-0812">Transmembrane</keyword>
<dbReference type="AlphaFoldDB" id="A0A9P6WHG0"/>
<sequence length="458" mass="48249">MQTNKLFMACSFLFTFTCFILIIISMAGSSSNYKPLTNIYIGQADISHINVTKVIPQVSALASLLGGLLVKYPNQTENVFSTLKNVSHSDALVPFLTIVNSANNVTKTLLAVEQLAPLALVSSSGSASNKALTSINDLLKESNNANQTVSGLAALVSAQSTNSSSSATEAALQSLVFEVLEASKNASATVEALLDVTSIDITDLLTLTPALNLIKYSNNLTETFNAVASLMNVTIPTSLATELFTMLNSALTTSTNVTKSLESLSSLIPSSMSSSLTALDSLFTSSNNVTETLSLLETIVAKNLTSSSVAKQVVGDLKVIIDESTNTQLLSTIVQTLMSSISTTSLSSSSLTMISSATVELKELETVLSASSNSTDSITIIDSMEKTLSNNTQLAQYVPYLFEYLEASNDPAASFQALVNITEIGSSDPTLLTPLISVLSLAATSPTPTDEDMYNTLP</sequence>
<keyword evidence="1" id="KW-0472">Membrane</keyword>
<gene>
    <name evidence="2" type="ORF">C6P45_003051</name>
</gene>
<evidence type="ECO:0000313" key="2">
    <source>
        <dbReference type="EMBL" id="KAG0672367.1"/>
    </source>
</evidence>
<keyword evidence="3" id="KW-1185">Reference proteome</keyword>
<proteinExistence type="predicted"/>
<accession>A0A9P6WHG0</accession>
<protein>
    <submittedName>
        <fullName evidence="2">Uncharacterized protein</fullName>
    </submittedName>
</protein>
<reference evidence="2 3" key="1">
    <citation type="submission" date="2020-11" db="EMBL/GenBank/DDBJ databases">
        <title>Kefir isolates.</title>
        <authorList>
            <person name="Marcisauskas S."/>
            <person name="Kim Y."/>
            <person name="Blasche S."/>
        </authorList>
    </citation>
    <scope>NUCLEOTIDE SEQUENCE [LARGE SCALE GENOMIC DNA]</scope>
    <source>
        <strain evidence="2 3">OG2</strain>
    </source>
</reference>
<evidence type="ECO:0000313" key="3">
    <source>
        <dbReference type="Proteomes" id="UP000750334"/>
    </source>
</evidence>
<comment type="caution">
    <text evidence="2">The sequence shown here is derived from an EMBL/GenBank/DDBJ whole genome shotgun (WGS) entry which is preliminary data.</text>
</comment>
<evidence type="ECO:0000256" key="1">
    <source>
        <dbReference type="SAM" id="Phobius"/>
    </source>
</evidence>
<keyword evidence="1" id="KW-1133">Transmembrane helix</keyword>
<dbReference type="OrthoDB" id="4068213at2759"/>
<feature type="transmembrane region" description="Helical" evidence="1">
    <location>
        <begin position="6"/>
        <end position="27"/>
    </location>
</feature>
<dbReference type="EMBL" id="PUHR01000003">
    <property type="protein sequence ID" value="KAG0672367.1"/>
    <property type="molecule type" value="Genomic_DNA"/>
</dbReference>